<feature type="compositionally biased region" description="Basic and acidic residues" evidence="1">
    <location>
        <begin position="103"/>
        <end position="126"/>
    </location>
</feature>
<organism evidence="2 3">
    <name type="scientific">Desulfosporosinus fructosivorans</name>
    <dbReference type="NCBI Taxonomy" id="2018669"/>
    <lineage>
        <taxon>Bacteria</taxon>
        <taxon>Bacillati</taxon>
        <taxon>Bacillota</taxon>
        <taxon>Clostridia</taxon>
        <taxon>Eubacteriales</taxon>
        <taxon>Desulfitobacteriaceae</taxon>
        <taxon>Desulfosporosinus</taxon>
    </lineage>
</organism>
<evidence type="ECO:0000256" key="1">
    <source>
        <dbReference type="SAM" id="MobiDB-lite"/>
    </source>
</evidence>
<feature type="compositionally biased region" description="Basic residues" evidence="1">
    <location>
        <begin position="127"/>
        <end position="136"/>
    </location>
</feature>
<dbReference type="PIRSF" id="PIRSF021328">
    <property type="entry name" value="UCP021328"/>
    <property type="match status" value="1"/>
</dbReference>
<dbReference type="Pfam" id="PF11208">
    <property type="entry name" value="DUF2992"/>
    <property type="match status" value="1"/>
</dbReference>
<sequence length="136" mass="15475">MKLTIYHNGQFWVGVIEECVDSKLTAMRFVFGTEPHDADVLDFLDRTILTLLTKPSKAVTVKTVVERVVNPKRLARIAAKEINTHGISTKAQEALRVQLEGNKQERQITSRQMKEAAQAKKREMAIHKAKQKHRGK</sequence>
<dbReference type="AlphaFoldDB" id="A0A4Z0R6S3"/>
<accession>A0A4Z0R6S3</accession>
<comment type="caution">
    <text evidence="2">The sequence shown here is derived from an EMBL/GenBank/DDBJ whole genome shotgun (WGS) entry which is preliminary data.</text>
</comment>
<dbReference type="OrthoDB" id="4570726at2"/>
<evidence type="ECO:0000313" key="3">
    <source>
        <dbReference type="Proteomes" id="UP000298460"/>
    </source>
</evidence>
<dbReference type="RefSeq" id="WP_135548450.1">
    <property type="nucleotide sequence ID" value="NZ_SPQQ01000005.1"/>
</dbReference>
<reference evidence="2 3" key="1">
    <citation type="submission" date="2019-03" db="EMBL/GenBank/DDBJ databases">
        <title>Draft Genome Sequence of Desulfosporosinus fructosivorans Strain 63.6F, Isolated from Marine Sediment in the Baltic Sea.</title>
        <authorList>
            <person name="Hausmann B."/>
            <person name="Vandieken V."/>
            <person name="Pjevac P."/>
            <person name="Schreck K."/>
            <person name="Herbold C.W."/>
            <person name="Loy A."/>
        </authorList>
    </citation>
    <scope>NUCLEOTIDE SEQUENCE [LARGE SCALE GENOMIC DNA]</scope>
    <source>
        <strain evidence="2 3">63.6F</strain>
    </source>
</reference>
<gene>
    <name evidence="2" type="ORF">E4K67_16085</name>
</gene>
<feature type="region of interest" description="Disordered" evidence="1">
    <location>
        <begin position="103"/>
        <end position="136"/>
    </location>
</feature>
<evidence type="ECO:0000313" key="2">
    <source>
        <dbReference type="EMBL" id="TGE37356.1"/>
    </source>
</evidence>
<keyword evidence="3" id="KW-1185">Reference proteome</keyword>
<dbReference type="InterPro" id="IPR016787">
    <property type="entry name" value="UCP021328"/>
</dbReference>
<dbReference type="Proteomes" id="UP000298460">
    <property type="component" value="Unassembled WGS sequence"/>
</dbReference>
<name>A0A4Z0R6S3_9FIRM</name>
<proteinExistence type="predicted"/>
<protein>
    <submittedName>
        <fullName evidence="2">DUF2992 family protein</fullName>
    </submittedName>
</protein>
<dbReference type="EMBL" id="SPQQ01000005">
    <property type="protein sequence ID" value="TGE37356.1"/>
    <property type="molecule type" value="Genomic_DNA"/>
</dbReference>